<feature type="chain" id="PRO_5037242179" description="P68 RBP/TagC-like beta-propeller domain-containing protein" evidence="1">
    <location>
        <begin position="36"/>
        <end position="358"/>
    </location>
</feature>
<dbReference type="RefSeq" id="WP_040875211.1">
    <property type="nucleotide sequence ID" value="NZ_JBIRWH010000002.1"/>
</dbReference>
<evidence type="ECO:0000313" key="3">
    <source>
        <dbReference type="EMBL" id="GGT18716.1"/>
    </source>
</evidence>
<feature type="domain" description="P68 RBP/TagC-like beta-propeller" evidence="2">
    <location>
        <begin position="84"/>
        <end position="334"/>
    </location>
</feature>
<gene>
    <name evidence="3" type="ORF">GCM10014713_09520</name>
</gene>
<feature type="signal peptide" evidence="1">
    <location>
        <begin position="1"/>
        <end position="35"/>
    </location>
</feature>
<evidence type="ECO:0000256" key="1">
    <source>
        <dbReference type="SAM" id="SignalP"/>
    </source>
</evidence>
<dbReference type="InterPro" id="IPR048799">
    <property type="entry name" value="P68_RBP_TagC-like_beta-prop"/>
</dbReference>
<protein>
    <recommendedName>
        <fullName evidence="2">P68 RBP/TagC-like beta-propeller domain-containing protein</fullName>
    </recommendedName>
</protein>
<keyword evidence="4" id="KW-1185">Reference proteome</keyword>
<dbReference type="Proteomes" id="UP000619486">
    <property type="component" value="Unassembled WGS sequence"/>
</dbReference>
<dbReference type="AlphaFoldDB" id="A0A918LLN0"/>
<comment type="caution">
    <text evidence="3">The sequence shown here is derived from an EMBL/GenBank/DDBJ whole genome shotgun (WGS) entry which is preliminary data.</text>
</comment>
<dbReference type="PROSITE" id="PS51318">
    <property type="entry name" value="TAT"/>
    <property type="match status" value="1"/>
</dbReference>
<reference evidence="3" key="1">
    <citation type="journal article" date="2014" name="Int. J. Syst. Evol. Microbiol.">
        <title>Complete genome sequence of Corynebacterium casei LMG S-19264T (=DSM 44701T), isolated from a smear-ripened cheese.</title>
        <authorList>
            <consortium name="US DOE Joint Genome Institute (JGI-PGF)"/>
            <person name="Walter F."/>
            <person name="Albersmeier A."/>
            <person name="Kalinowski J."/>
            <person name="Ruckert C."/>
        </authorList>
    </citation>
    <scope>NUCLEOTIDE SEQUENCE</scope>
    <source>
        <strain evidence="3">JCM 3172</strain>
    </source>
</reference>
<evidence type="ECO:0000313" key="4">
    <source>
        <dbReference type="Proteomes" id="UP000619486"/>
    </source>
</evidence>
<sequence length="358" mass="38422">MANPPPRFSRRTLLVTGGAAAAALGLGGAAGMALWADKETAERGGGDDGRGGDHRDPEMAGVFDISTGTQVWPPTPLNDVTGPQSLAFDDVNRHVYVAQLAQGGLQLRGEDEALDAQARKRAGDMCVTKFSRSGEQLGTMYLRGFGHGISIGVEPDGTKARLWVESQASSRTGYGRSVARVRFRDGAVLDSSADAVEHHRPAPEGATRVHPAVDMATRRVLVSFWTGDEHRYSVHRMKDFLDGNYEPLHSVRNSAILEGETFQGCALHGDFIYQLTGNPYSKPGGRNPRSSGGNTFVSAIDLRTGNAAGREHVTVDPTLRFREPEGIAVRTSPEPLLCIGFSVKSPGRRNIALYGFAP</sequence>
<proteinExistence type="predicted"/>
<dbReference type="Pfam" id="PF21311">
    <property type="entry name" value="Phage_RBD_prop"/>
    <property type="match status" value="1"/>
</dbReference>
<dbReference type="EMBL" id="BMQQ01000002">
    <property type="protein sequence ID" value="GGT18716.1"/>
    <property type="molecule type" value="Genomic_DNA"/>
</dbReference>
<accession>A0A918LLN0</accession>
<evidence type="ECO:0000259" key="2">
    <source>
        <dbReference type="Pfam" id="PF21311"/>
    </source>
</evidence>
<dbReference type="InterPro" id="IPR006311">
    <property type="entry name" value="TAT_signal"/>
</dbReference>
<name>A0A918LLN0_9ACTN</name>
<organism evidence="3 4">
    <name type="scientific">Streptomyces purpureus</name>
    <dbReference type="NCBI Taxonomy" id="1951"/>
    <lineage>
        <taxon>Bacteria</taxon>
        <taxon>Bacillati</taxon>
        <taxon>Actinomycetota</taxon>
        <taxon>Actinomycetes</taxon>
        <taxon>Kitasatosporales</taxon>
        <taxon>Streptomycetaceae</taxon>
        <taxon>Streptomyces</taxon>
    </lineage>
</organism>
<keyword evidence="1" id="KW-0732">Signal</keyword>
<reference evidence="3" key="2">
    <citation type="submission" date="2020-09" db="EMBL/GenBank/DDBJ databases">
        <authorList>
            <person name="Sun Q."/>
            <person name="Ohkuma M."/>
        </authorList>
    </citation>
    <scope>NUCLEOTIDE SEQUENCE</scope>
    <source>
        <strain evidence="3">JCM 3172</strain>
    </source>
</reference>